<dbReference type="PATRIC" id="fig|1405.14.peg.989"/>
<protein>
    <submittedName>
        <fullName evidence="1">Uncharacterized protein</fullName>
    </submittedName>
</protein>
<accession>A0A1S9XTX1</accession>
<dbReference type="Proteomes" id="UP000065797">
    <property type="component" value="Unassembled WGS sequence"/>
</dbReference>
<gene>
    <name evidence="1" type="ORF">AWW70_14660</name>
</gene>
<organism evidence="1 2">
    <name type="scientific">Bacillus mycoides</name>
    <dbReference type="NCBI Taxonomy" id="1405"/>
    <lineage>
        <taxon>Bacteria</taxon>
        <taxon>Bacillati</taxon>
        <taxon>Bacillota</taxon>
        <taxon>Bacilli</taxon>
        <taxon>Bacillales</taxon>
        <taxon>Bacillaceae</taxon>
        <taxon>Bacillus</taxon>
        <taxon>Bacillus cereus group</taxon>
    </lineage>
</organism>
<evidence type="ECO:0000313" key="1">
    <source>
        <dbReference type="EMBL" id="KWU62657.1"/>
    </source>
</evidence>
<dbReference type="EMBL" id="LRPH01000049">
    <property type="protein sequence ID" value="KWU62657.1"/>
    <property type="molecule type" value="Genomic_DNA"/>
</dbReference>
<accession>A0A0D6T5R6</accession>
<proteinExistence type="predicted"/>
<evidence type="ECO:0000313" key="2">
    <source>
        <dbReference type="Proteomes" id="UP000065797"/>
    </source>
</evidence>
<dbReference type="AlphaFoldDB" id="A0A0D6T5R6"/>
<name>A0A0D6T5R6_BACMY</name>
<sequence>MIPNIELGIKTVKGQDLKLGDILSADGLIDTVVVIDEEGNLHTQVNSEPSMAFELEGFIIVE</sequence>
<comment type="caution">
    <text evidence="1">The sequence shown here is derived from an EMBL/GenBank/DDBJ whole genome shotgun (WGS) entry which is preliminary data.</text>
</comment>
<dbReference type="RefSeq" id="WP_016101154.1">
    <property type="nucleotide sequence ID" value="NZ_CAKJWQ010000016.1"/>
</dbReference>
<reference evidence="1 2" key="1">
    <citation type="submission" date="2016-01" db="EMBL/GenBank/DDBJ databases">
        <authorList>
            <person name="McClelland M."/>
            <person name="Jain A."/>
            <person name="Saraogi P."/>
            <person name="Mendelson R."/>
            <person name="Westerman R."/>
            <person name="SanMiguel P."/>
            <person name="Csonka L."/>
        </authorList>
    </citation>
    <scope>NUCLEOTIDE SEQUENCE [LARGE SCALE GENOMIC DNA]</scope>
    <source>
        <strain evidence="1 2">PE8-15</strain>
    </source>
</reference>